<dbReference type="OrthoDB" id="7173908at2"/>
<accession>A0A0A1WBP7</accession>
<gene>
    <name evidence="1" type="ORF">SP5_101_00050</name>
</gene>
<dbReference type="Pfam" id="PF06698">
    <property type="entry name" value="DUF1192"/>
    <property type="match status" value="1"/>
</dbReference>
<proteinExistence type="predicted"/>
<dbReference type="RefSeq" id="WP_042491216.1">
    <property type="nucleotide sequence ID" value="NZ_BBPI01000101.1"/>
</dbReference>
<organism evidence="1 2">
    <name type="scientific">Sphingomonas parapaucimobilis NBRC 15100</name>
    <dbReference type="NCBI Taxonomy" id="1219049"/>
    <lineage>
        <taxon>Bacteria</taxon>
        <taxon>Pseudomonadati</taxon>
        <taxon>Pseudomonadota</taxon>
        <taxon>Alphaproteobacteria</taxon>
        <taxon>Sphingomonadales</taxon>
        <taxon>Sphingomonadaceae</taxon>
        <taxon>Sphingomonas</taxon>
    </lineage>
</organism>
<comment type="caution">
    <text evidence="1">The sequence shown here is derived from an EMBL/GenBank/DDBJ whole genome shotgun (WGS) entry which is preliminary data.</text>
</comment>
<dbReference type="EMBL" id="BBPI01000101">
    <property type="protein sequence ID" value="GAM02870.1"/>
    <property type="molecule type" value="Genomic_DNA"/>
</dbReference>
<dbReference type="eggNOG" id="COG5509">
    <property type="taxonomic scope" value="Bacteria"/>
</dbReference>
<sequence length="64" mass="7139">MEQDDSPIRLPDALAALAQTDLDPLSLAELETRIAVLEQEIARTRSHMERAALHRASADALFKR</sequence>
<dbReference type="InterPro" id="IPR009579">
    <property type="entry name" value="DUF1192"/>
</dbReference>
<dbReference type="AlphaFoldDB" id="A0A0A1WBP7"/>
<protein>
    <recommendedName>
        <fullName evidence="3">DUF1192 domain-containing protein</fullName>
    </recommendedName>
</protein>
<dbReference type="Proteomes" id="UP000032305">
    <property type="component" value="Unassembled WGS sequence"/>
</dbReference>
<name>A0A0A1WBP7_9SPHN</name>
<evidence type="ECO:0000313" key="2">
    <source>
        <dbReference type="Proteomes" id="UP000032305"/>
    </source>
</evidence>
<evidence type="ECO:0008006" key="3">
    <source>
        <dbReference type="Google" id="ProtNLM"/>
    </source>
</evidence>
<reference evidence="1 2" key="1">
    <citation type="submission" date="2014-11" db="EMBL/GenBank/DDBJ databases">
        <title>Whole genome shotgun sequence of Sphingomonas parapaucimobilis NBRC 15100.</title>
        <authorList>
            <person name="Katano-Makiyama Y."/>
            <person name="Hosoyama A."/>
            <person name="Hashimoto M."/>
            <person name="Hosoyama Y."/>
            <person name="Noguchi M."/>
            <person name="Numata M."/>
            <person name="Tsuchikane K."/>
            <person name="Hirakata S."/>
            <person name="Uohara A."/>
            <person name="Shimodaira J."/>
            <person name="Ohji S."/>
            <person name="Ichikawa N."/>
            <person name="Kimura A."/>
            <person name="Yamazoe A."/>
            <person name="Fujita N."/>
        </authorList>
    </citation>
    <scope>NUCLEOTIDE SEQUENCE [LARGE SCALE GENOMIC DNA]</scope>
    <source>
        <strain evidence="1 2">NBRC 15100</strain>
    </source>
</reference>
<keyword evidence="2" id="KW-1185">Reference proteome</keyword>
<evidence type="ECO:0000313" key="1">
    <source>
        <dbReference type="EMBL" id="GAM02870.1"/>
    </source>
</evidence>